<dbReference type="EMBL" id="FMZQ01000004">
    <property type="protein sequence ID" value="SDC57348.1"/>
    <property type="molecule type" value="Genomic_DNA"/>
</dbReference>
<reference evidence="2" key="1">
    <citation type="submission" date="2016-10" db="EMBL/GenBank/DDBJ databases">
        <authorList>
            <person name="Varghese N."/>
            <person name="Submissions S."/>
        </authorList>
    </citation>
    <scope>NUCLEOTIDE SEQUENCE [LARGE SCALE GENOMIC DNA]</scope>
    <source>
        <strain evidence="2">DSM 26382</strain>
    </source>
</reference>
<sequence length="173" mass="16869">MKNNKLVSVIGALAIGLGISGMASAATITGSSPFTATGTIGVSGPSSFGATVNCSVVFNGTINAGGASANINTVTVSGSGLCALPTITGLPWTLTPSTTTDSGETWLGTVSGVGFTIAGAPPLIPASNCAGPTTINVQWTNSNSTLRVTSAQALAGNCNIRSLNVQAPAISVN</sequence>
<dbReference type="AlphaFoldDB" id="A0A1G6MP35"/>
<protein>
    <submittedName>
        <fullName evidence="1">Uncharacterized protein</fullName>
    </submittedName>
</protein>
<proteinExistence type="predicted"/>
<evidence type="ECO:0000313" key="1">
    <source>
        <dbReference type="EMBL" id="SDC57348.1"/>
    </source>
</evidence>
<name>A0A1G6MP35_9GAMM</name>
<evidence type="ECO:0000313" key="2">
    <source>
        <dbReference type="Proteomes" id="UP000199467"/>
    </source>
</evidence>
<accession>A0A1G6MP35</accession>
<keyword evidence="2" id="KW-1185">Reference proteome</keyword>
<dbReference type="NCBIfam" id="NF041562">
    <property type="entry name" value="PraB"/>
    <property type="match status" value="1"/>
</dbReference>
<dbReference type="RefSeq" id="WP_017678000.1">
    <property type="nucleotide sequence ID" value="NZ_FMZQ01000004.1"/>
</dbReference>
<organism evidence="1 2">
    <name type="scientific">Ectopseudomonas chengduensis</name>
    <dbReference type="NCBI Taxonomy" id="489632"/>
    <lineage>
        <taxon>Bacteria</taxon>
        <taxon>Pseudomonadati</taxon>
        <taxon>Pseudomonadota</taxon>
        <taxon>Gammaproteobacteria</taxon>
        <taxon>Pseudomonadales</taxon>
        <taxon>Pseudomonadaceae</taxon>
        <taxon>Ectopseudomonas</taxon>
    </lineage>
</organism>
<gene>
    <name evidence="1" type="ORF">SAMN05216576_104135</name>
</gene>
<dbReference type="Proteomes" id="UP000199467">
    <property type="component" value="Unassembled WGS sequence"/>
</dbReference>